<dbReference type="OrthoDB" id="8255616at2"/>
<dbReference type="RefSeq" id="WP_057845555.1">
    <property type="nucleotide sequence ID" value="NZ_LLYA01000170.1"/>
</dbReference>
<dbReference type="AlphaFoldDB" id="A0A0R3MNC5"/>
<dbReference type="EMBL" id="LLYA01000170">
    <property type="protein sequence ID" value="KRR21655.1"/>
    <property type="molecule type" value="Genomic_DNA"/>
</dbReference>
<protein>
    <submittedName>
        <fullName evidence="1">Uncharacterized protein</fullName>
    </submittedName>
</protein>
<organism evidence="1 2">
    <name type="scientific">Bradyrhizobium retamae</name>
    <dbReference type="NCBI Taxonomy" id="1300035"/>
    <lineage>
        <taxon>Bacteria</taxon>
        <taxon>Pseudomonadati</taxon>
        <taxon>Pseudomonadota</taxon>
        <taxon>Alphaproteobacteria</taxon>
        <taxon>Hyphomicrobiales</taxon>
        <taxon>Nitrobacteraceae</taxon>
        <taxon>Bradyrhizobium</taxon>
    </lineage>
</organism>
<evidence type="ECO:0000313" key="1">
    <source>
        <dbReference type="EMBL" id="KRR21655.1"/>
    </source>
</evidence>
<gene>
    <name evidence="1" type="ORF">CQ13_06285</name>
</gene>
<evidence type="ECO:0000313" key="2">
    <source>
        <dbReference type="Proteomes" id="UP000052023"/>
    </source>
</evidence>
<name>A0A0R3MNC5_9BRAD</name>
<proteinExistence type="predicted"/>
<dbReference type="Proteomes" id="UP000052023">
    <property type="component" value="Unassembled WGS sequence"/>
</dbReference>
<comment type="caution">
    <text evidence="1">The sequence shown here is derived from an EMBL/GenBank/DDBJ whole genome shotgun (WGS) entry which is preliminary data.</text>
</comment>
<accession>A0A0R3MNC5</accession>
<sequence>MSRTEDATTKQMIVAAVARNAKPEVDSVTFALLDARFRCFEIGMRLDAVIAGVRGVRRTFETVRDVN</sequence>
<reference evidence="1 2" key="1">
    <citation type="submission" date="2014-03" db="EMBL/GenBank/DDBJ databases">
        <title>Bradyrhizobium valentinum sp. nov., isolated from effective nodules of Lupinus mariae-josephae, a lupine endemic of basic-lime soils in Eastern Spain.</title>
        <authorList>
            <person name="Duran D."/>
            <person name="Rey L."/>
            <person name="Navarro A."/>
            <person name="Busquets A."/>
            <person name="Imperial J."/>
            <person name="Ruiz-Argueso T."/>
        </authorList>
    </citation>
    <scope>NUCLEOTIDE SEQUENCE [LARGE SCALE GENOMIC DNA]</scope>
    <source>
        <strain evidence="1 2">Ro19</strain>
    </source>
</reference>
<keyword evidence="2" id="KW-1185">Reference proteome</keyword>